<evidence type="ECO:0000256" key="1">
    <source>
        <dbReference type="SAM" id="MobiDB-lite"/>
    </source>
</evidence>
<dbReference type="EMBL" id="CP092881">
    <property type="protein sequence ID" value="UYV80882.1"/>
    <property type="molecule type" value="Genomic_DNA"/>
</dbReference>
<gene>
    <name evidence="2" type="ORF">LAZ67_19002092</name>
</gene>
<organism evidence="2 3">
    <name type="scientific">Cordylochernes scorpioides</name>
    <dbReference type="NCBI Taxonomy" id="51811"/>
    <lineage>
        <taxon>Eukaryota</taxon>
        <taxon>Metazoa</taxon>
        <taxon>Ecdysozoa</taxon>
        <taxon>Arthropoda</taxon>
        <taxon>Chelicerata</taxon>
        <taxon>Arachnida</taxon>
        <taxon>Pseudoscorpiones</taxon>
        <taxon>Cheliferoidea</taxon>
        <taxon>Chernetidae</taxon>
        <taxon>Cordylochernes</taxon>
    </lineage>
</organism>
<evidence type="ECO:0000313" key="2">
    <source>
        <dbReference type="EMBL" id="UYV80882.1"/>
    </source>
</evidence>
<evidence type="ECO:0000313" key="3">
    <source>
        <dbReference type="Proteomes" id="UP001235939"/>
    </source>
</evidence>
<protein>
    <submittedName>
        <fullName evidence="2">Uncharacterized protein</fullName>
    </submittedName>
</protein>
<feature type="region of interest" description="Disordered" evidence="1">
    <location>
        <begin position="1"/>
        <end position="30"/>
    </location>
</feature>
<dbReference type="Proteomes" id="UP001235939">
    <property type="component" value="Chromosome 19"/>
</dbReference>
<keyword evidence="3" id="KW-1185">Reference proteome</keyword>
<name>A0ABY6LL29_9ARAC</name>
<sequence length="79" mass="9110">MTRQTSRKKTSPERTQQPQTREEISGPITRSRALRLRMQLQASIMYFSAETDYRLAPPPYSPDPTSSRLLRADPMSPLM</sequence>
<reference evidence="2 3" key="1">
    <citation type="submission" date="2022-01" db="EMBL/GenBank/DDBJ databases">
        <title>A chromosomal length assembly of Cordylochernes scorpioides.</title>
        <authorList>
            <person name="Zeh D."/>
            <person name="Zeh J."/>
        </authorList>
    </citation>
    <scope>NUCLEOTIDE SEQUENCE [LARGE SCALE GENOMIC DNA]</scope>
    <source>
        <strain evidence="2">IN4F17</strain>
        <tissue evidence="2">Whole Body</tissue>
    </source>
</reference>
<accession>A0ABY6LL29</accession>
<feature type="region of interest" description="Disordered" evidence="1">
    <location>
        <begin position="53"/>
        <end position="79"/>
    </location>
</feature>
<proteinExistence type="predicted"/>